<dbReference type="Proteomes" id="UP000019141">
    <property type="component" value="Unassembled WGS sequence"/>
</dbReference>
<dbReference type="HOGENOM" id="CLU_1802554_0_0_7"/>
<feature type="transmembrane region" description="Helical" evidence="1">
    <location>
        <begin position="81"/>
        <end position="101"/>
    </location>
</feature>
<evidence type="ECO:0008006" key="4">
    <source>
        <dbReference type="Google" id="ProtNLM"/>
    </source>
</evidence>
<sequence length="143" mass="15959">MKTALAYLHPILQVLVLVIAFAALRLGLALKKYRGRSGIFHNHHEIITRHMQLGYITVAALSGGYILGLISMPWLRDRPPFGSAHFFFATLALMLFLGGAYTGWRMKHGTKRFSDMRDIHGFLAYLAIFVSLGVGVMGFILLP</sequence>
<feature type="transmembrane region" description="Helical" evidence="1">
    <location>
        <begin position="6"/>
        <end position="28"/>
    </location>
</feature>
<feature type="transmembrane region" description="Helical" evidence="1">
    <location>
        <begin position="53"/>
        <end position="75"/>
    </location>
</feature>
<keyword evidence="1" id="KW-0812">Transmembrane</keyword>
<evidence type="ECO:0000313" key="3">
    <source>
        <dbReference type="Proteomes" id="UP000019141"/>
    </source>
</evidence>
<dbReference type="Pfam" id="PF13301">
    <property type="entry name" value="DUF4079"/>
    <property type="match status" value="1"/>
</dbReference>
<organism evidence="2 3">
    <name type="scientific">Entotheonella factor</name>
    <dbReference type="NCBI Taxonomy" id="1429438"/>
    <lineage>
        <taxon>Bacteria</taxon>
        <taxon>Pseudomonadati</taxon>
        <taxon>Nitrospinota/Tectimicrobiota group</taxon>
        <taxon>Candidatus Tectimicrobiota</taxon>
        <taxon>Candidatus Entotheonellia</taxon>
        <taxon>Candidatus Entotheonellales</taxon>
        <taxon>Candidatus Entotheonellaceae</taxon>
        <taxon>Candidatus Entotheonella</taxon>
    </lineage>
</organism>
<dbReference type="AlphaFoldDB" id="W4LQV6"/>
<evidence type="ECO:0000313" key="2">
    <source>
        <dbReference type="EMBL" id="ETW99771.1"/>
    </source>
</evidence>
<keyword evidence="1" id="KW-0472">Membrane</keyword>
<keyword evidence="3" id="KW-1185">Reference proteome</keyword>
<dbReference type="InterPro" id="IPR025067">
    <property type="entry name" value="DUF4079"/>
</dbReference>
<keyword evidence="1" id="KW-1133">Transmembrane helix</keyword>
<dbReference type="EMBL" id="AZHW01000404">
    <property type="protein sequence ID" value="ETW99771.1"/>
    <property type="molecule type" value="Genomic_DNA"/>
</dbReference>
<accession>W4LQV6</accession>
<feature type="transmembrane region" description="Helical" evidence="1">
    <location>
        <begin position="122"/>
        <end position="142"/>
    </location>
</feature>
<gene>
    <name evidence="2" type="ORF">ETSY1_13815</name>
</gene>
<name>W4LQV6_ENTF1</name>
<reference evidence="2 3" key="1">
    <citation type="journal article" date="2014" name="Nature">
        <title>An environmental bacterial taxon with a large and distinct metabolic repertoire.</title>
        <authorList>
            <person name="Wilson M.C."/>
            <person name="Mori T."/>
            <person name="Ruckert C."/>
            <person name="Uria A.R."/>
            <person name="Helf M.J."/>
            <person name="Takada K."/>
            <person name="Gernert C."/>
            <person name="Steffens U.A."/>
            <person name="Heycke N."/>
            <person name="Schmitt S."/>
            <person name="Rinke C."/>
            <person name="Helfrich E.J."/>
            <person name="Brachmann A.O."/>
            <person name="Gurgui C."/>
            <person name="Wakimoto T."/>
            <person name="Kracht M."/>
            <person name="Crusemann M."/>
            <person name="Hentschel U."/>
            <person name="Abe I."/>
            <person name="Matsunaga S."/>
            <person name="Kalinowski J."/>
            <person name="Takeyama H."/>
            <person name="Piel J."/>
        </authorList>
    </citation>
    <scope>NUCLEOTIDE SEQUENCE [LARGE SCALE GENOMIC DNA]</scope>
    <source>
        <strain evidence="3">TSY1</strain>
    </source>
</reference>
<evidence type="ECO:0000256" key="1">
    <source>
        <dbReference type="SAM" id="Phobius"/>
    </source>
</evidence>
<comment type="caution">
    <text evidence="2">The sequence shown here is derived from an EMBL/GenBank/DDBJ whole genome shotgun (WGS) entry which is preliminary data.</text>
</comment>
<protein>
    <recommendedName>
        <fullName evidence="4">Cytochrome b561 domain-containing protein</fullName>
    </recommendedName>
</protein>
<proteinExistence type="predicted"/>